<evidence type="ECO:0000313" key="7">
    <source>
        <dbReference type="EMBL" id="MDR7359678.1"/>
    </source>
</evidence>
<dbReference type="SMART" id="SM01006">
    <property type="entry name" value="AlcB"/>
    <property type="match status" value="1"/>
</dbReference>
<organism evidence="7 8">
    <name type="scientific">Paeniglutamicibacter sulfureus</name>
    <dbReference type="NCBI Taxonomy" id="43666"/>
    <lineage>
        <taxon>Bacteria</taxon>
        <taxon>Bacillati</taxon>
        <taxon>Actinomycetota</taxon>
        <taxon>Actinomycetes</taxon>
        <taxon>Micrococcales</taxon>
        <taxon>Micrococcaceae</taxon>
        <taxon>Paeniglutamicibacter</taxon>
    </lineage>
</organism>
<proteinExistence type="inferred from homology"/>
<dbReference type="InterPro" id="IPR019432">
    <property type="entry name" value="Acyltransferase_MbtK/IucB-like"/>
</dbReference>
<dbReference type="Pfam" id="PF04183">
    <property type="entry name" value="IucA_IucC"/>
    <property type="match status" value="1"/>
</dbReference>
<dbReference type="Gene3D" id="3.30.310.280">
    <property type="match status" value="1"/>
</dbReference>
<accession>A0ABU2BM04</accession>
<sequence length="804" mass="86289">MMSTPAIVLPAARRTAPEATEFSFRRFDPAADAELLHGWVNTERAGYWGMLGSTVQEVGSAYRELNADPHHHVLLGLLPAGDLSAALEPVFLLEHYAPEHSVLAGRYAHRHGDAGMHLLLAGPGDGRSLPGFSAAAMEAALAHLFADPAVLRVVVEPDAANTAVHSLNSRLGFRPAARIQLPAGAGAPAKTALLSHCTRADFAAATGRPSTAAAHLSPGRWETANRHLLAKAIAEFTHERLLDPVPGDAGWTVSAGNHEYGFTATVHGLEHWVIDPDSLHVSIDGEPSAPDAAGFVLAFSDTLGLSATQLPVYLEEIGSTLASHCYKQLHSTASAAELAAGTGDAVGDFQRTEAAMTEGHPCFVANNGRLGLGANDFLSYAPETGGALALQWLAAHTSRASYSSLPGLDAESLLLSELGARQLARFRARIAESCAGSGLDPADFLLLPIHPWQWEHKLAISFAADVASGHLVHLGAGDDLYQPQQSIRTFFNRSAPARHYVKTALSVLNMGFMRGLSAAYMEATPAINAWLTSLFENDEELRHGNVGLLREIAAVGYSNPLFEAAGKDTPQRKMLAALWRESPAGLIEPGQQLATMASLLHLDSAGASLAAAHIRRSGLEATDWLARYFDAYLIPLVHCLCRYDLAFMPHGENVILVLQDSVPVRVLHKDLAEEIAILGDRQPLPPEVERIRAAVPESERRLVVFTDIVDCFLRFLAPALAREGVCSEDAFWATAAQRLLAYRERHPETAEAFDALELFAESFELSCLNRLQLRNNAQMLDLTDQSGGLIYAGTLANPLAGRGA</sequence>
<dbReference type="Pfam" id="PF06276">
    <property type="entry name" value="FhuF"/>
    <property type="match status" value="1"/>
</dbReference>
<evidence type="ECO:0000256" key="4">
    <source>
        <dbReference type="ARBA" id="ARBA00020586"/>
    </source>
</evidence>
<dbReference type="RefSeq" id="WP_310292246.1">
    <property type="nucleotide sequence ID" value="NZ_BAAAWO010000001.1"/>
</dbReference>
<dbReference type="SUPFAM" id="SSF55729">
    <property type="entry name" value="Acyl-CoA N-acyltransferases (Nat)"/>
    <property type="match status" value="1"/>
</dbReference>
<evidence type="ECO:0000256" key="3">
    <source>
        <dbReference type="ARBA" id="ARBA00007832"/>
    </source>
</evidence>
<dbReference type="Pfam" id="PF13523">
    <property type="entry name" value="Acetyltransf_8"/>
    <property type="match status" value="1"/>
</dbReference>
<name>A0ABU2BM04_9MICC</name>
<dbReference type="PANTHER" id="PTHR34384">
    <property type="entry name" value="L-2,3-DIAMINOPROPANOATE--CITRATE LIGASE"/>
    <property type="match status" value="1"/>
</dbReference>
<dbReference type="Gene3D" id="3.40.630.30">
    <property type="match status" value="1"/>
</dbReference>
<comment type="similarity">
    <text evidence="3">Belongs to the IucA/IucC family.</text>
</comment>
<comment type="caution">
    <text evidence="7">The sequence shown here is derived from an EMBL/GenBank/DDBJ whole genome shotgun (WGS) entry which is preliminary data.</text>
</comment>
<evidence type="ECO:0000256" key="5">
    <source>
        <dbReference type="ARBA" id="ARBA00031122"/>
    </source>
</evidence>
<keyword evidence="8" id="KW-1185">Reference proteome</keyword>
<dbReference type="Gene3D" id="6.10.250.3370">
    <property type="match status" value="1"/>
</dbReference>
<dbReference type="Gene3D" id="1.10.510.40">
    <property type="match status" value="1"/>
</dbReference>
<feature type="domain" description="Acyltransferase MbtK/IucB-like conserved" evidence="6">
    <location>
        <begin position="25"/>
        <end position="72"/>
    </location>
</feature>
<evidence type="ECO:0000313" key="8">
    <source>
        <dbReference type="Proteomes" id="UP001183817"/>
    </source>
</evidence>
<protein>
    <recommendedName>
        <fullName evidence="4">Lysine N-acyltransferase MbtK</fullName>
    </recommendedName>
    <alternativeName>
        <fullName evidence="5">Mycobactin synthase protein K</fullName>
    </alternativeName>
</protein>
<dbReference type="InterPro" id="IPR016181">
    <property type="entry name" value="Acyl_CoA_acyltransferase"/>
</dbReference>
<dbReference type="Proteomes" id="UP001183817">
    <property type="component" value="Unassembled WGS sequence"/>
</dbReference>
<comment type="function">
    <text evidence="1">Acyltransferase required for the direct transfer of medium- to long-chain fatty acyl moieties from a carrier protein (MbtL) on to the epsilon-amino group of lysine residue in the mycobactin core.</text>
</comment>
<dbReference type="PANTHER" id="PTHR34384:SF6">
    <property type="entry name" value="STAPHYLOFERRIN B SYNTHASE"/>
    <property type="match status" value="1"/>
</dbReference>
<comment type="pathway">
    <text evidence="2">Siderophore biosynthesis; mycobactin biosynthesis.</text>
</comment>
<dbReference type="InterPro" id="IPR022770">
    <property type="entry name" value="IucA/IucC-like_C"/>
</dbReference>
<gene>
    <name evidence="7" type="ORF">J2S64_003369</name>
</gene>
<evidence type="ECO:0000259" key="6">
    <source>
        <dbReference type="SMART" id="SM01006"/>
    </source>
</evidence>
<dbReference type="EMBL" id="JAVDYI010000001">
    <property type="protein sequence ID" value="MDR7359678.1"/>
    <property type="molecule type" value="Genomic_DNA"/>
</dbReference>
<dbReference type="InterPro" id="IPR037455">
    <property type="entry name" value="LucA/IucC-like"/>
</dbReference>
<evidence type="ECO:0000256" key="1">
    <source>
        <dbReference type="ARBA" id="ARBA00003818"/>
    </source>
</evidence>
<dbReference type="InterPro" id="IPR007310">
    <property type="entry name" value="Aerobactin_biosyn_IucA/IucC_N"/>
</dbReference>
<evidence type="ECO:0000256" key="2">
    <source>
        <dbReference type="ARBA" id="ARBA00005102"/>
    </source>
</evidence>
<reference evidence="7 8" key="1">
    <citation type="submission" date="2023-07" db="EMBL/GenBank/DDBJ databases">
        <title>Sequencing the genomes of 1000 actinobacteria strains.</title>
        <authorList>
            <person name="Klenk H.-P."/>
        </authorList>
    </citation>
    <scope>NUCLEOTIDE SEQUENCE [LARGE SCALE GENOMIC DNA]</scope>
    <source>
        <strain evidence="7 8">DSM 20167</strain>
    </source>
</reference>